<dbReference type="Proteomes" id="UP001184150">
    <property type="component" value="Unassembled WGS sequence"/>
</dbReference>
<dbReference type="PANTHER" id="PTHR43798">
    <property type="entry name" value="MONOACYLGLYCEROL LIPASE"/>
    <property type="match status" value="1"/>
</dbReference>
<comment type="caution">
    <text evidence="2">The sequence shown here is derived from an EMBL/GenBank/DDBJ whole genome shotgun (WGS) entry which is preliminary data.</text>
</comment>
<reference evidence="2 3" key="1">
    <citation type="submission" date="2023-07" db="EMBL/GenBank/DDBJ databases">
        <title>Sorghum-associated microbial communities from plants grown in Nebraska, USA.</title>
        <authorList>
            <person name="Schachtman D."/>
        </authorList>
    </citation>
    <scope>NUCLEOTIDE SEQUENCE [LARGE SCALE GENOMIC DNA]</scope>
    <source>
        <strain evidence="2 3">DS1027</strain>
    </source>
</reference>
<dbReference type="InterPro" id="IPR017497">
    <property type="entry name" value="BchO"/>
</dbReference>
<feature type="domain" description="AB hydrolase-1" evidence="1">
    <location>
        <begin position="44"/>
        <end position="283"/>
    </location>
</feature>
<proteinExistence type="predicted"/>
<dbReference type="InterPro" id="IPR000073">
    <property type="entry name" value="AB_hydrolase_1"/>
</dbReference>
<sequence>MSSGPRWAVEGRNWPHRAASRFVETPGLTWHVQQMGDGAGPVALLLHGTGAATHSWRDVMPLLARDYTVVAPDLPGHGFTQGRPQGGLTLVAMARAVDDLLGALGQVPAVVVGHSAGAAIALQLVHWRGDDVPVVGLNPALMPFPGLAAQLFPSLARMLFVNPLVPRMLAGIARLPGEPERFLRRATGSALDAQGLRCYAALLGNAGHCGGAMEMMASWDLDTLSRTLPAITAPVQLVHARGDVAVPLASVEKAAALLPHARLEVLPGLGHLAHEERPDLVAALIHAHARQQRETVG</sequence>
<dbReference type="InterPro" id="IPR029058">
    <property type="entry name" value="AB_hydrolase_fold"/>
</dbReference>
<dbReference type="PANTHER" id="PTHR43798:SF33">
    <property type="entry name" value="HYDROLASE, PUTATIVE (AFU_ORTHOLOGUE AFUA_2G14860)-RELATED"/>
    <property type="match status" value="1"/>
</dbReference>
<dbReference type="Gene3D" id="3.40.50.1820">
    <property type="entry name" value="alpha/beta hydrolase"/>
    <property type="match status" value="1"/>
</dbReference>
<dbReference type="RefSeq" id="WP_309805034.1">
    <property type="nucleotide sequence ID" value="NZ_JAVDRD010000004.1"/>
</dbReference>
<keyword evidence="3" id="KW-1185">Reference proteome</keyword>
<protein>
    <submittedName>
        <fullName evidence="2">Magnesium chelatase accessory protein</fullName>
    </submittedName>
</protein>
<dbReference type="InterPro" id="IPR050266">
    <property type="entry name" value="AB_hydrolase_sf"/>
</dbReference>
<dbReference type="EMBL" id="JAVDRD010000004">
    <property type="protein sequence ID" value="MDR6511068.1"/>
    <property type="molecule type" value="Genomic_DNA"/>
</dbReference>
<name>A0ABU1ML53_9SPHN</name>
<dbReference type="SUPFAM" id="SSF53474">
    <property type="entry name" value="alpha/beta-Hydrolases"/>
    <property type="match status" value="1"/>
</dbReference>
<evidence type="ECO:0000313" key="3">
    <source>
        <dbReference type="Proteomes" id="UP001184150"/>
    </source>
</evidence>
<dbReference type="NCBIfam" id="TIGR03056">
    <property type="entry name" value="bchO_mg_che_rel"/>
    <property type="match status" value="1"/>
</dbReference>
<evidence type="ECO:0000313" key="2">
    <source>
        <dbReference type="EMBL" id="MDR6511068.1"/>
    </source>
</evidence>
<organism evidence="2 3">
    <name type="scientific">Novosphingobium capsulatum</name>
    <dbReference type="NCBI Taxonomy" id="13688"/>
    <lineage>
        <taxon>Bacteria</taxon>
        <taxon>Pseudomonadati</taxon>
        <taxon>Pseudomonadota</taxon>
        <taxon>Alphaproteobacteria</taxon>
        <taxon>Sphingomonadales</taxon>
        <taxon>Sphingomonadaceae</taxon>
        <taxon>Novosphingobium</taxon>
    </lineage>
</organism>
<accession>A0ABU1ML53</accession>
<gene>
    <name evidence="2" type="ORF">J2792_001940</name>
</gene>
<dbReference type="PRINTS" id="PR00111">
    <property type="entry name" value="ABHYDROLASE"/>
</dbReference>
<dbReference type="Pfam" id="PF12697">
    <property type="entry name" value="Abhydrolase_6"/>
    <property type="match status" value="1"/>
</dbReference>
<evidence type="ECO:0000259" key="1">
    <source>
        <dbReference type="Pfam" id="PF12697"/>
    </source>
</evidence>